<keyword evidence="1" id="KW-0472">Membrane</keyword>
<keyword evidence="1" id="KW-1133">Transmembrane helix</keyword>
<evidence type="ECO:0000313" key="4">
    <source>
        <dbReference type="Proteomes" id="UP000618943"/>
    </source>
</evidence>
<reference evidence="3 4" key="1">
    <citation type="submission" date="2020-12" db="EMBL/GenBank/DDBJ databases">
        <title>YIM B01967 draft genome.</title>
        <authorList>
            <person name="Yan X."/>
        </authorList>
    </citation>
    <scope>NUCLEOTIDE SEQUENCE [LARGE SCALE GENOMIC DNA]</scope>
    <source>
        <strain evidence="3 4">YIM B01967</strain>
    </source>
</reference>
<dbReference type="EMBL" id="JAEOAH010000009">
    <property type="protein sequence ID" value="MBK3495082.1"/>
    <property type="molecule type" value="Genomic_DNA"/>
</dbReference>
<proteinExistence type="predicted"/>
<evidence type="ECO:0000259" key="2">
    <source>
        <dbReference type="Pfam" id="PF26353"/>
    </source>
</evidence>
<name>A0ABS1H6N6_9BACL</name>
<evidence type="ECO:0000256" key="1">
    <source>
        <dbReference type="SAM" id="Phobius"/>
    </source>
</evidence>
<comment type="caution">
    <text evidence="3">The sequence shown here is derived from an EMBL/GenBank/DDBJ whole genome shotgun (WGS) entry which is preliminary data.</text>
</comment>
<accession>A0ABS1H6N6</accession>
<evidence type="ECO:0000313" key="3">
    <source>
        <dbReference type="EMBL" id="MBK3495082.1"/>
    </source>
</evidence>
<keyword evidence="1" id="KW-0812">Transmembrane</keyword>
<organism evidence="3 4">
    <name type="scientific">Viridibacillus soli</name>
    <dbReference type="NCBI Taxonomy" id="2798301"/>
    <lineage>
        <taxon>Bacteria</taxon>
        <taxon>Bacillati</taxon>
        <taxon>Bacillota</taxon>
        <taxon>Bacilli</taxon>
        <taxon>Bacillales</taxon>
        <taxon>Caryophanaceae</taxon>
        <taxon>Viridibacillus</taxon>
    </lineage>
</organism>
<feature type="transmembrane region" description="Helical" evidence="1">
    <location>
        <begin position="6"/>
        <end position="26"/>
    </location>
</feature>
<sequence>MKKWFLLLIGIVVIIIGVFLILSNGFSNTESIKVQKLDRETNQFDEGIIIRDSSKLKTFKKILNGANHERNISYEMAYREDFRVTLTFEDDTTDVLNVWKKSGDSTFIILYTKNEAFRIKNESHQKEFLEILNSKVDF</sequence>
<dbReference type="Pfam" id="PF26353">
    <property type="entry name" value="YhfM"/>
    <property type="match status" value="1"/>
</dbReference>
<feature type="domain" description="YhfM-like" evidence="2">
    <location>
        <begin position="41"/>
        <end position="134"/>
    </location>
</feature>
<protein>
    <recommendedName>
        <fullName evidence="2">YhfM-like domain-containing protein</fullName>
    </recommendedName>
</protein>
<dbReference type="Proteomes" id="UP000618943">
    <property type="component" value="Unassembled WGS sequence"/>
</dbReference>
<dbReference type="RefSeq" id="WP_200748858.1">
    <property type="nucleotide sequence ID" value="NZ_JAEOAH010000009.1"/>
</dbReference>
<dbReference type="InterPro" id="IPR058780">
    <property type="entry name" value="YhfM-like_dom"/>
</dbReference>
<keyword evidence="4" id="KW-1185">Reference proteome</keyword>
<gene>
    <name evidence="3" type="ORF">JFL43_09475</name>
</gene>